<feature type="domain" description="F-box" evidence="1">
    <location>
        <begin position="20"/>
        <end position="69"/>
    </location>
</feature>
<dbReference type="Gene3D" id="3.80.10.10">
    <property type="entry name" value="Ribonuclease Inhibitor"/>
    <property type="match status" value="1"/>
</dbReference>
<gene>
    <name evidence="2" type="ORF">LUZ62_030931</name>
</gene>
<keyword evidence="3" id="KW-1185">Reference proteome</keyword>
<dbReference type="PANTHER" id="PTHR34223">
    <property type="entry name" value="OS11G0201299 PROTEIN"/>
    <property type="match status" value="1"/>
</dbReference>
<dbReference type="InterPro" id="IPR001810">
    <property type="entry name" value="F-box_dom"/>
</dbReference>
<dbReference type="Proteomes" id="UP001140206">
    <property type="component" value="Chromosome 1"/>
</dbReference>
<name>A0AAV8HP23_9POAL</name>
<dbReference type="InterPro" id="IPR053197">
    <property type="entry name" value="F-box_SCFL_complex_component"/>
</dbReference>
<evidence type="ECO:0000313" key="2">
    <source>
        <dbReference type="EMBL" id="KAJ4818365.1"/>
    </source>
</evidence>
<reference evidence="2" key="1">
    <citation type="submission" date="2022-08" db="EMBL/GenBank/DDBJ databases">
        <authorList>
            <person name="Marques A."/>
        </authorList>
    </citation>
    <scope>NUCLEOTIDE SEQUENCE</scope>
    <source>
        <strain evidence="2">RhyPub2mFocal</strain>
        <tissue evidence="2">Leaves</tissue>
    </source>
</reference>
<dbReference type="SUPFAM" id="SSF52058">
    <property type="entry name" value="L domain-like"/>
    <property type="match status" value="1"/>
</dbReference>
<comment type="caution">
    <text evidence="2">The sequence shown here is derived from an EMBL/GenBank/DDBJ whole genome shotgun (WGS) entry which is preliminary data.</text>
</comment>
<dbReference type="PROSITE" id="PS50181">
    <property type="entry name" value="FBOX"/>
    <property type="match status" value="1"/>
</dbReference>
<protein>
    <submittedName>
        <fullName evidence="2">F-box/FBD/LRR protein</fullName>
    </submittedName>
</protein>
<dbReference type="EMBL" id="JAMFTS010000001">
    <property type="protein sequence ID" value="KAJ4818365.1"/>
    <property type="molecule type" value="Genomic_DNA"/>
</dbReference>
<organism evidence="2 3">
    <name type="scientific">Rhynchospora pubera</name>
    <dbReference type="NCBI Taxonomy" id="906938"/>
    <lineage>
        <taxon>Eukaryota</taxon>
        <taxon>Viridiplantae</taxon>
        <taxon>Streptophyta</taxon>
        <taxon>Embryophyta</taxon>
        <taxon>Tracheophyta</taxon>
        <taxon>Spermatophyta</taxon>
        <taxon>Magnoliopsida</taxon>
        <taxon>Liliopsida</taxon>
        <taxon>Poales</taxon>
        <taxon>Cyperaceae</taxon>
        <taxon>Cyperoideae</taxon>
        <taxon>Rhynchosporeae</taxon>
        <taxon>Rhynchospora</taxon>
    </lineage>
</organism>
<dbReference type="PANTHER" id="PTHR34223:SF51">
    <property type="entry name" value="OS06G0556300 PROTEIN"/>
    <property type="match status" value="1"/>
</dbReference>
<dbReference type="InterPro" id="IPR036047">
    <property type="entry name" value="F-box-like_dom_sf"/>
</dbReference>
<dbReference type="SUPFAM" id="SSF81383">
    <property type="entry name" value="F-box domain"/>
    <property type="match status" value="1"/>
</dbReference>
<proteinExistence type="predicted"/>
<evidence type="ECO:0000313" key="3">
    <source>
        <dbReference type="Proteomes" id="UP001140206"/>
    </source>
</evidence>
<sequence length="434" mass="49702">MALSPILIHSDLPDDDPNRVDNFSNLPDELIISILSLLCTRDAVRTSLLARRFGHLWESSPSINIFSSQSDKFVAMADHALLQRNLTKSLLSLRLSFTSNSNESLPVSLISSCLIKARNLNLRHLIIHDFTLMLEPILPIIFSINSLESLDIPSYRLDHDKEYSLPAATMLTCLRSLRFLVFKINSAKLNRLLSELCCLEDLHLEMMMEHDVSLSSHTIRKLKVTTSRTIYLGLYIPTLELLHYESSRVPCFRGEIPSLREVVFIFDYVGEKDINARSGLLKYISHAEKLTLEINEDTEEMYPFPLMLEPGKVAPMFSGLKHLDVTACFHDFNLEAVVILLHHSPALESVRLVHKPPASFTFGANKRKKKDWASKLPRNADGNRCYAYFTNLHSDENSEEFMKLLNKKFTPERKRMKPQSRKCTFLKNRGLLEE</sequence>
<accession>A0AAV8HP23</accession>
<evidence type="ECO:0000259" key="1">
    <source>
        <dbReference type="PROSITE" id="PS50181"/>
    </source>
</evidence>
<dbReference type="Pfam" id="PF00646">
    <property type="entry name" value="F-box"/>
    <property type="match status" value="1"/>
</dbReference>
<dbReference type="AlphaFoldDB" id="A0AAV8HP23"/>
<dbReference type="InterPro" id="IPR032675">
    <property type="entry name" value="LRR_dom_sf"/>
</dbReference>